<proteinExistence type="predicted"/>
<organism evidence="1 2">
    <name type="scientific">Escherichia albertii</name>
    <dbReference type="NCBI Taxonomy" id="208962"/>
    <lineage>
        <taxon>Bacteria</taxon>
        <taxon>Pseudomonadati</taxon>
        <taxon>Pseudomonadota</taxon>
        <taxon>Gammaproteobacteria</taxon>
        <taxon>Enterobacterales</taxon>
        <taxon>Enterobacteriaceae</taxon>
        <taxon>Escherichia</taxon>
    </lineage>
</organism>
<evidence type="ECO:0000313" key="2">
    <source>
        <dbReference type="Proteomes" id="UP000240382"/>
    </source>
</evidence>
<comment type="caution">
    <text evidence="1">The sequence shown here is derived from an EMBL/GenBank/DDBJ whole genome shotgun (WGS) entry which is preliminary data.</text>
</comment>
<name>A0ABX5HDH1_ESCAL</name>
<protein>
    <submittedName>
        <fullName evidence="1">Uncharacterized protein</fullName>
    </submittedName>
</protein>
<dbReference type="Proteomes" id="UP000240382">
    <property type="component" value="Unassembled WGS sequence"/>
</dbReference>
<evidence type="ECO:0000313" key="1">
    <source>
        <dbReference type="EMBL" id="PSY39886.1"/>
    </source>
</evidence>
<accession>A0ABX5HDH1</accession>
<reference evidence="1 2" key="1">
    <citation type="submission" date="2018-03" db="EMBL/GenBank/DDBJ databases">
        <title>Whole Genome Sequencing of Escherichia coli isolates from wildlife.</title>
        <authorList>
            <person name="Whitehouse C.A."/>
            <person name="Lacher D.W."/>
            <person name="Mammel M.K."/>
            <person name="Barnaba T."/>
            <person name="Lorch J.M."/>
        </authorList>
    </citation>
    <scope>NUCLEOTIDE SEQUENCE [LARGE SCALE GENOMIC DNA]</scope>
    <source>
        <strain evidence="1 2">20507-2</strain>
    </source>
</reference>
<dbReference type="EMBL" id="PYQT01000024">
    <property type="protein sequence ID" value="PSY39886.1"/>
    <property type="molecule type" value="Genomic_DNA"/>
</dbReference>
<gene>
    <name evidence="1" type="ORF">C7B09_18700</name>
</gene>
<keyword evidence="2" id="KW-1185">Reference proteome</keyword>
<dbReference type="RefSeq" id="WP_000791075.1">
    <property type="nucleotide sequence ID" value="NZ_CP117556.1"/>
</dbReference>
<sequence length="132" mass="15434">MKNKIRHIAHDILSNYKNILHINKEEYNLQKSLNYIKCDRKIRAARDLNVDVVFGTSFDLCSVLVFSSYEFVHESVNIKITPVTSDNIKIRVSGYKHHTFYIPPFSYNILGVCHSIKNDILTRAFESRMKLK</sequence>